<dbReference type="AlphaFoldDB" id="X0Z0K9"/>
<sequence length="155" mass="17381">MKRSFGFLFAVALIAAIGCASGPRTVRVTEDRSFDGLRKIERPRFGAVWIADGFDLSHYTKVRLEGAGIEFRDVRSYGGSRRQAREFPISERGQQQLGDIMENAFRQELARSSRFELTESVGPDVLTVWGGLLDVVSFVPPERPSRSDVWLRSVG</sequence>
<evidence type="ECO:0000313" key="1">
    <source>
        <dbReference type="EMBL" id="GAG52202.1"/>
    </source>
</evidence>
<name>X0Z0K9_9ZZZZ</name>
<protein>
    <submittedName>
        <fullName evidence="1">Uncharacterized protein</fullName>
    </submittedName>
</protein>
<dbReference type="PROSITE" id="PS51257">
    <property type="entry name" value="PROKAR_LIPOPROTEIN"/>
    <property type="match status" value="1"/>
</dbReference>
<accession>X0Z0K9</accession>
<comment type="caution">
    <text evidence="1">The sequence shown here is derived from an EMBL/GenBank/DDBJ whole genome shotgun (WGS) entry which is preliminary data.</text>
</comment>
<dbReference type="Pfam" id="PF11769">
    <property type="entry name" value="DUF3313"/>
    <property type="match status" value="1"/>
</dbReference>
<dbReference type="InterPro" id="IPR021747">
    <property type="entry name" value="DUF3313"/>
</dbReference>
<proteinExistence type="predicted"/>
<organism evidence="1">
    <name type="scientific">marine sediment metagenome</name>
    <dbReference type="NCBI Taxonomy" id="412755"/>
    <lineage>
        <taxon>unclassified sequences</taxon>
        <taxon>metagenomes</taxon>
        <taxon>ecological metagenomes</taxon>
    </lineage>
</organism>
<gene>
    <name evidence="1" type="ORF">S01H1_79420</name>
</gene>
<feature type="non-terminal residue" evidence="1">
    <location>
        <position position="155"/>
    </location>
</feature>
<dbReference type="EMBL" id="BARS01053536">
    <property type="protein sequence ID" value="GAG52202.1"/>
    <property type="molecule type" value="Genomic_DNA"/>
</dbReference>
<reference evidence="1" key="1">
    <citation type="journal article" date="2014" name="Front. Microbiol.">
        <title>High frequency of phylogenetically diverse reductive dehalogenase-homologous genes in deep subseafloor sedimentary metagenomes.</title>
        <authorList>
            <person name="Kawai M."/>
            <person name="Futagami T."/>
            <person name="Toyoda A."/>
            <person name="Takaki Y."/>
            <person name="Nishi S."/>
            <person name="Hori S."/>
            <person name="Arai W."/>
            <person name="Tsubouchi T."/>
            <person name="Morono Y."/>
            <person name="Uchiyama I."/>
            <person name="Ito T."/>
            <person name="Fujiyama A."/>
            <person name="Inagaki F."/>
            <person name="Takami H."/>
        </authorList>
    </citation>
    <scope>NUCLEOTIDE SEQUENCE</scope>
    <source>
        <strain evidence="1">Expedition CK06-06</strain>
    </source>
</reference>